<feature type="transmembrane region" description="Helical" evidence="10">
    <location>
        <begin position="79"/>
        <end position="103"/>
    </location>
</feature>
<evidence type="ECO:0000256" key="4">
    <source>
        <dbReference type="ARBA" id="ARBA00022676"/>
    </source>
</evidence>
<comment type="similarity">
    <text evidence="3 10">Belongs to the glycosyltransferase 39 family.</text>
</comment>
<dbReference type="OrthoDB" id="9776737at2"/>
<dbReference type="InterPro" id="IPR003342">
    <property type="entry name" value="ArnT-like_N"/>
</dbReference>
<dbReference type="PANTHER" id="PTHR10050:SF46">
    <property type="entry name" value="PROTEIN O-MANNOSYL-TRANSFERASE 2"/>
    <property type="match status" value="1"/>
</dbReference>
<evidence type="ECO:0000256" key="3">
    <source>
        <dbReference type="ARBA" id="ARBA00007222"/>
    </source>
</evidence>
<dbReference type="GO" id="GO:0005886">
    <property type="term" value="C:plasma membrane"/>
    <property type="evidence" value="ECO:0007669"/>
    <property type="project" value="UniProtKB-SubCell"/>
</dbReference>
<evidence type="ECO:0000256" key="6">
    <source>
        <dbReference type="ARBA" id="ARBA00022692"/>
    </source>
</evidence>
<feature type="transmembrane region" description="Helical" evidence="10">
    <location>
        <begin position="205"/>
        <end position="231"/>
    </location>
</feature>
<dbReference type="UniPathway" id="UPA00378"/>
<evidence type="ECO:0000256" key="10">
    <source>
        <dbReference type="RuleBase" id="RU367007"/>
    </source>
</evidence>
<feature type="transmembrane region" description="Helical" evidence="10">
    <location>
        <begin position="135"/>
        <end position="153"/>
    </location>
</feature>
<keyword evidence="8 10" id="KW-0472">Membrane</keyword>
<keyword evidence="14" id="KW-1185">Reference proteome</keyword>
<evidence type="ECO:0000256" key="1">
    <source>
        <dbReference type="ARBA" id="ARBA00004127"/>
    </source>
</evidence>
<dbReference type="RefSeq" id="WP_145846921.1">
    <property type="nucleotide sequence ID" value="NZ_CP042239.1"/>
</dbReference>
<feature type="transmembrane region" description="Helical" evidence="10">
    <location>
        <begin position="289"/>
        <end position="312"/>
    </location>
</feature>
<dbReference type="Proteomes" id="UP000318055">
    <property type="component" value="Chromosome"/>
</dbReference>
<evidence type="ECO:0000256" key="7">
    <source>
        <dbReference type="ARBA" id="ARBA00022989"/>
    </source>
</evidence>
<gene>
    <name evidence="13" type="ORF">FPZ54_10195</name>
</gene>
<feature type="transmembrane region" description="Helical" evidence="10">
    <location>
        <begin position="318"/>
        <end position="337"/>
    </location>
</feature>
<comment type="subcellular location">
    <subcellularLocation>
        <location evidence="10">Cell membrane</location>
    </subcellularLocation>
    <subcellularLocation>
        <location evidence="1">Endomembrane system</location>
        <topology evidence="1">Multi-pass membrane protein</topology>
    </subcellularLocation>
</comment>
<evidence type="ECO:0000313" key="13">
    <source>
        <dbReference type="EMBL" id="QDX26356.1"/>
    </source>
</evidence>
<feature type="transmembrane region" description="Helical" evidence="10">
    <location>
        <begin position="160"/>
        <end position="193"/>
    </location>
</feature>
<evidence type="ECO:0000259" key="12">
    <source>
        <dbReference type="Pfam" id="PF16192"/>
    </source>
</evidence>
<keyword evidence="7 10" id="KW-1133">Transmembrane helix</keyword>
<comment type="pathway">
    <text evidence="2 10">Protein modification; protein glycosylation.</text>
</comment>
<keyword evidence="5 10" id="KW-0808">Transferase</keyword>
<sequence>MLDRLEQRPALLALLIAAVAQALFTIGIERPSTLLFDEVHYVTAARVLLDFSHITNPEHPMLGKSLIALGIHLFGDNPIGWRAFSTLFGTATIVGVYAFTLLLTRATRPALFAAIFALLGQMVFVQARIGMLDVFLGGFLVWGGVAFLAAMHAKTRRVWLWWLASAVLLGAAVGVKWAAIPYVALAGVAFLWLRWRDPARFSGMHWFPALAAFGVVSIATYFATFAPAFFYRVGPMTLDRLIPFQFEMWALQTQVLSPHNYQSDWWSWPLMLRPIWYFYEKDQGVMRGVLLIGNPAILWTGLVAVAACWWAGVREKAGVPLAAAMLWTFSIGIWAIIPKSLGFFYYYYLPSIVLCVVLAVAFHHWRDALKRRDEWLLIPAVGAFAYFYPILSAQALTHERAFTRWMWLPGWA</sequence>
<proteinExistence type="inferred from homology"/>
<feature type="transmembrane region" description="Helical" evidence="10">
    <location>
        <begin position="110"/>
        <end position="129"/>
    </location>
</feature>
<dbReference type="GO" id="GO:0004169">
    <property type="term" value="F:dolichyl-phosphate-mannose-protein mannosyltransferase activity"/>
    <property type="evidence" value="ECO:0007669"/>
    <property type="project" value="UniProtKB-UniRule"/>
</dbReference>
<evidence type="ECO:0000259" key="11">
    <source>
        <dbReference type="Pfam" id="PF02366"/>
    </source>
</evidence>
<dbReference type="AlphaFoldDB" id="A0A518RFY5"/>
<evidence type="ECO:0000256" key="2">
    <source>
        <dbReference type="ARBA" id="ARBA00004922"/>
    </source>
</evidence>
<dbReference type="InterPro" id="IPR032421">
    <property type="entry name" value="PMT_4TMC"/>
</dbReference>
<dbReference type="KEGG" id="ssua:FPZ54_10195"/>
<keyword evidence="4 10" id="KW-0328">Glycosyltransferase</keyword>
<dbReference type="GO" id="GO:0012505">
    <property type="term" value="C:endomembrane system"/>
    <property type="evidence" value="ECO:0007669"/>
    <property type="project" value="UniProtKB-SubCell"/>
</dbReference>
<keyword evidence="6 10" id="KW-0812">Transmembrane</keyword>
<dbReference type="EMBL" id="CP042239">
    <property type="protein sequence ID" value="QDX26356.1"/>
    <property type="molecule type" value="Genomic_DNA"/>
</dbReference>
<name>A0A518RFY5_9SPHN</name>
<evidence type="ECO:0000256" key="9">
    <source>
        <dbReference type="ARBA" id="ARBA00093617"/>
    </source>
</evidence>
<accession>A0A518RFY5</accession>
<feature type="transmembrane region" description="Helical" evidence="10">
    <location>
        <begin position="375"/>
        <end position="396"/>
    </location>
</feature>
<evidence type="ECO:0000256" key="8">
    <source>
        <dbReference type="ARBA" id="ARBA00023136"/>
    </source>
</evidence>
<dbReference type="EC" id="2.4.1.-" evidence="10"/>
<feature type="domain" description="Protein O-mannosyl-transferase C-terminal four TM" evidence="12">
    <location>
        <begin position="239"/>
        <end position="411"/>
    </location>
</feature>
<reference evidence="13 14" key="1">
    <citation type="submission" date="2019-07" db="EMBL/GenBank/DDBJ databases">
        <title>Sphingomonas alkalisoli sp. nov., isolated from rhizosphere soil of Suaedae salsa.</title>
        <authorList>
            <person name="Zhang H."/>
            <person name="Xu L."/>
            <person name="Zhang J.-X."/>
            <person name="Sun J.-Q."/>
        </authorList>
    </citation>
    <scope>NUCLEOTIDE SEQUENCE [LARGE SCALE GENOMIC DNA]</scope>
    <source>
        <strain evidence="13 14">XS-10</strain>
    </source>
</reference>
<keyword evidence="10" id="KW-1003">Cell membrane</keyword>
<protein>
    <recommendedName>
        <fullName evidence="9 10">Polyprenol-phosphate-mannose--protein mannosyltransferase</fullName>
        <ecNumber evidence="10">2.4.1.-</ecNumber>
    </recommendedName>
</protein>
<dbReference type="Pfam" id="PF16192">
    <property type="entry name" value="PMT_4TMC"/>
    <property type="match status" value="1"/>
</dbReference>
<feature type="domain" description="ArnT-like N-terminal" evidence="11">
    <location>
        <begin position="76"/>
        <end position="229"/>
    </location>
</feature>
<dbReference type="PANTHER" id="PTHR10050">
    <property type="entry name" value="DOLICHYL-PHOSPHATE-MANNOSE--PROTEIN MANNOSYLTRANSFERASE"/>
    <property type="match status" value="1"/>
</dbReference>
<comment type="function">
    <text evidence="10">Protein O-mannosyltransferase that catalyzes the transfer of a single mannose residue from a polyprenol phospho-mannosyl lipidic donor to the hydroxyl group of selected serine and threonine residues in acceptor proteins.</text>
</comment>
<dbReference type="Pfam" id="PF02366">
    <property type="entry name" value="PMT"/>
    <property type="match status" value="1"/>
</dbReference>
<dbReference type="InterPro" id="IPR027005">
    <property type="entry name" value="PMT-like"/>
</dbReference>
<evidence type="ECO:0000256" key="5">
    <source>
        <dbReference type="ARBA" id="ARBA00022679"/>
    </source>
</evidence>
<feature type="transmembrane region" description="Helical" evidence="10">
    <location>
        <begin position="344"/>
        <end position="363"/>
    </location>
</feature>
<organism evidence="13 14">
    <name type="scientific">Sphingomonas suaedae</name>
    <dbReference type="NCBI Taxonomy" id="2599297"/>
    <lineage>
        <taxon>Bacteria</taxon>
        <taxon>Pseudomonadati</taxon>
        <taxon>Pseudomonadota</taxon>
        <taxon>Alphaproteobacteria</taxon>
        <taxon>Sphingomonadales</taxon>
        <taxon>Sphingomonadaceae</taxon>
        <taxon>Sphingomonas</taxon>
    </lineage>
</organism>
<evidence type="ECO:0000313" key="14">
    <source>
        <dbReference type="Proteomes" id="UP000318055"/>
    </source>
</evidence>